<name>A0ABS1EG96_9BURK</name>
<dbReference type="EC" id="1.3.1.98" evidence="5 19"/>
<evidence type="ECO:0000256" key="4">
    <source>
        <dbReference type="ARBA" id="ARBA00004752"/>
    </source>
</evidence>
<dbReference type="InterPro" id="IPR016166">
    <property type="entry name" value="FAD-bd_PCMH"/>
</dbReference>
<evidence type="ECO:0000256" key="14">
    <source>
        <dbReference type="ARBA" id="ARBA00023002"/>
    </source>
</evidence>
<keyword evidence="15 19" id="KW-0131">Cell cycle</keyword>
<comment type="similarity">
    <text evidence="19">Belongs to the MurB family.</text>
</comment>
<feature type="active site" evidence="19">
    <location>
        <position position="331"/>
    </location>
</feature>
<dbReference type="InterPro" id="IPR016167">
    <property type="entry name" value="FAD-bd_PCMH_sub1"/>
</dbReference>
<evidence type="ECO:0000256" key="6">
    <source>
        <dbReference type="ARBA" id="ARBA00015188"/>
    </source>
</evidence>
<evidence type="ECO:0000256" key="5">
    <source>
        <dbReference type="ARBA" id="ARBA00012518"/>
    </source>
</evidence>
<accession>A0ABS1EG96</accession>
<evidence type="ECO:0000256" key="3">
    <source>
        <dbReference type="ARBA" id="ARBA00004496"/>
    </source>
</evidence>
<evidence type="ECO:0000256" key="19">
    <source>
        <dbReference type="HAMAP-Rule" id="MF_00037"/>
    </source>
</evidence>
<dbReference type="RefSeq" id="WP_200238072.1">
    <property type="nucleotide sequence ID" value="NZ_JAENGP010000014.1"/>
</dbReference>
<dbReference type="HAMAP" id="MF_00037">
    <property type="entry name" value="MurB"/>
    <property type="match status" value="1"/>
</dbReference>
<dbReference type="EMBL" id="JAENGP010000014">
    <property type="protein sequence ID" value="MBK1782052.1"/>
    <property type="molecule type" value="Genomic_DNA"/>
</dbReference>
<feature type="domain" description="FAD-binding PCMH-type" evidence="20">
    <location>
        <begin position="17"/>
        <end position="187"/>
    </location>
</feature>
<dbReference type="SUPFAM" id="SSF56176">
    <property type="entry name" value="FAD-binding/transporter-associated domain-like"/>
    <property type="match status" value="1"/>
</dbReference>
<gene>
    <name evidence="19 21" type="primary">murB</name>
    <name evidence="21" type="ORF">JHL22_12595</name>
</gene>
<comment type="cofactor">
    <cofactor evidence="1 19">
        <name>FAD</name>
        <dbReference type="ChEBI" id="CHEBI:57692"/>
    </cofactor>
</comment>
<dbReference type="InterPro" id="IPR036318">
    <property type="entry name" value="FAD-bd_PCMH-like_sf"/>
</dbReference>
<keyword evidence="12 19" id="KW-0133">Cell shape</keyword>
<comment type="pathway">
    <text evidence="4 19">Cell wall biogenesis; peptidoglycan biosynthesis.</text>
</comment>
<evidence type="ECO:0000256" key="12">
    <source>
        <dbReference type="ARBA" id="ARBA00022960"/>
    </source>
</evidence>
<keyword evidence="10 19" id="KW-0274">FAD</keyword>
<dbReference type="InterPro" id="IPR006094">
    <property type="entry name" value="Oxid_FAD_bind_N"/>
</dbReference>
<dbReference type="Pfam" id="PF02873">
    <property type="entry name" value="MurB_C"/>
    <property type="match status" value="1"/>
</dbReference>
<organism evidence="21 22">
    <name type="scientific">Advenella mandrilli</name>
    <dbReference type="NCBI Taxonomy" id="2800330"/>
    <lineage>
        <taxon>Bacteria</taxon>
        <taxon>Pseudomonadati</taxon>
        <taxon>Pseudomonadota</taxon>
        <taxon>Betaproteobacteria</taxon>
        <taxon>Burkholderiales</taxon>
        <taxon>Alcaligenaceae</taxon>
    </lineage>
</organism>
<evidence type="ECO:0000256" key="10">
    <source>
        <dbReference type="ARBA" id="ARBA00022827"/>
    </source>
</evidence>
<keyword evidence="9 19" id="KW-0285">Flavoprotein</keyword>
<proteinExistence type="inferred from homology"/>
<keyword evidence="7 19" id="KW-0963">Cytoplasm</keyword>
<evidence type="ECO:0000256" key="15">
    <source>
        <dbReference type="ARBA" id="ARBA00023306"/>
    </source>
</evidence>
<evidence type="ECO:0000256" key="2">
    <source>
        <dbReference type="ARBA" id="ARBA00003921"/>
    </source>
</evidence>
<protein>
    <recommendedName>
        <fullName evidence="6 19">UDP-N-acetylenolpyruvoylglucosamine reductase</fullName>
        <ecNumber evidence="5 19">1.3.1.98</ecNumber>
    </recommendedName>
    <alternativeName>
        <fullName evidence="17 19">UDP-N-acetylmuramate dehydrogenase</fullName>
    </alternativeName>
</protein>
<evidence type="ECO:0000256" key="11">
    <source>
        <dbReference type="ARBA" id="ARBA00022857"/>
    </source>
</evidence>
<keyword evidence="11 19" id="KW-0521">NADP</keyword>
<evidence type="ECO:0000256" key="9">
    <source>
        <dbReference type="ARBA" id="ARBA00022630"/>
    </source>
</evidence>
<dbReference type="NCBIfam" id="NF000755">
    <property type="entry name" value="PRK00046.1"/>
    <property type="match status" value="1"/>
</dbReference>
<sequence length="339" mass="37356">MDFIQQKDLSCFNTLGLKSWAKNYISLCNETDLKGVLGLLKSGAPYFILGGGSNVVLSEQIDQIVVHNQLKGINLVQESASEWLVEAAAGEIWHDFVVYCIQQGWYGLENLALIPGTVGAAPVQNIGAYGVELKDRLDSVLAYDPLTQTERVFNNGQCCFAYRDSLFKHEEGKGLIITAVRFRLPKQWTPVLSYPDLQQYESLQPGLTAQAILEAVCDIRRRKLPDPKVTGNAGSFFKNPVIPAQQYWPLKQQFPDLVAYEQPNDCYKLAAGWMIDQCGWKGRQLGNAGVHARQALVIINTGKACAADITAIAKAIANDVMNKFGVLLEPEPVFVGAGY</sequence>
<comment type="subcellular location">
    <subcellularLocation>
        <location evidence="3 19">Cytoplasm</location>
    </subcellularLocation>
</comment>
<evidence type="ECO:0000313" key="21">
    <source>
        <dbReference type="EMBL" id="MBK1782052.1"/>
    </source>
</evidence>
<evidence type="ECO:0000256" key="17">
    <source>
        <dbReference type="ARBA" id="ARBA00031026"/>
    </source>
</evidence>
<keyword evidence="16 19" id="KW-0961">Cell wall biogenesis/degradation</keyword>
<dbReference type="PANTHER" id="PTHR21071">
    <property type="entry name" value="UDP-N-ACETYLENOLPYRUVOYLGLUCOSAMINE REDUCTASE"/>
    <property type="match status" value="1"/>
</dbReference>
<dbReference type="InterPro" id="IPR011601">
    <property type="entry name" value="MurB_C"/>
</dbReference>
<evidence type="ECO:0000256" key="18">
    <source>
        <dbReference type="ARBA" id="ARBA00048914"/>
    </source>
</evidence>
<dbReference type="GO" id="GO:0008762">
    <property type="term" value="F:UDP-N-acetylmuramate dehydrogenase activity"/>
    <property type="evidence" value="ECO:0007669"/>
    <property type="project" value="UniProtKB-EC"/>
</dbReference>
<dbReference type="SUPFAM" id="SSF56194">
    <property type="entry name" value="Uridine diphospho-N-Acetylenolpyruvylglucosamine reductase, MurB, C-terminal domain"/>
    <property type="match status" value="1"/>
</dbReference>
<dbReference type="PROSITE" id="PS51387">
    <property type="entry name" value="FAD_PCMH"/>
    <property type="match status" value="1"/>
</dbReference>
<dbReference type="InterPro" id="IPR036635">
    <property type="entry name" value="MurB_C_sf"/>
</dbReference>
<feature type="active site" description="Proton donor" evidence="19">
    <location>
        <position position="235"/>
    </location>
</feature>
<dbReference type="Proteomes" id="UP000635316">
    <property type="component" value="Unassembled WGS sequence"/>
</dbReference>
<dbReference type="Gene3D" id="3.30.465.10">
    <property type="match status" value="1"/>
</dbReference>
<evidence type="ECO:0000256" key="1">
    <source>
        <dbReference type="ARBA" id="ARBA00001974"/>
    </source>
</evidence>
<feature type="active site" evidence="19">
    <location>
        <position position="163"/>
    </location>
</feature>
<evidence type="ECO:0000313" key="22">
    <source>
        <dbReference type="Proteomes" id="UP000635316"/>
    </source>
</evidence>
<evidence type="ECO:0000256" key="8">
    <source>
        <dbReference type="ARBA" id="ARBA00022618"/>
    </source>
</evidence>
<evidence type="ECO:0000256" key="13">
    <source>
        <dbReference type="ARBA" id="ARBA00022984"/>
    </source>
</evidence>
<keyword evidence="14 19" id="KW-0560">Oxidoreductase</keyword>
<evidence type="ECO:0000256" key="16">
    <source>
        <dbReference type="ARBA" id="ARBA00023316"/>
    </source>
</evidence>
<evidence type="ECO:0000259" key="20">
    <source>
        <dbReference type="PROSITE" id="PS51387"/>
    </source>
</evidence>
<keyword evidence="8 19" id="KW-0132">Cell division</keyword>
<comment type="catalytic activity">
    <reaction evidence="18 19">
        <text>UDP-N-acetyl-alpha-D-muramate + NADP(+) = UDP-N-acetyl-3-O-(1-carboxyvinyl)-alpha-D-glucosamine + NADPH + H(+)</text>
        <dbReference type="Rhea" id="RHEA:12248"/>
        <dbReference type="ChEBI" id="CHEBI:15378"/>
        <dbReference type="ChEBI" id="CHEBI:57783"/>
        <dbReference type="ChEBI" id="CHEBI:58349"/>
        <dbReference type="ChEBI" id="CHEBI:68483"/>
        <dbReference type="ChEBI" id="CHEBI:70757"/>
        <dbReference type="EC" id="1.3.1.98"/>
    </reaction>
</comment>
<reference evidence="21 22" key="1">
    <citation type="submission" date="2020-12" db="EMBL/GenBank/DDBJ databases">
        <authorList>
            <person name="Lu T."/>
            <person name="Wang Q."/>
            <person name="Han X."/>
        </authorList>
    </citation>
    <scope>NUCLEOTIDE SEQUENCE [LARGE SCALE GENOMIC DNA]</scope>
    <source>
        <strain evidence="21 22">WQ 585</strain>
    </source>
</reference>
<comment type="caution">
    <text evidence="21">The sequence shown here is derived from an EMBL/GenBank/DDBJ whole genome shotgun (WGS) entry which is preliminary data.</text>
</comment>
<dbReference type="InterPro" id="IPR016169">
    <property type="entry name" value="FAD-bd_PCMH_sub2"/>
</dbReference>
<evidence type="ECO:0000256" key="7">
    <source>
        <dbReference type="ARBA" id="ARBA00022490"/>
    </source>
</evidence>
<comment type="function">
    <text evidence="2 19">Cell wall formation.</text>
</comment>
<keyword evidence="13 19" id="KW-0573">Peptidoglycan synthesis</keyword>
<keyword evidence="22" id="KW-1185">Reference proteome</keyword>
<dbReference type="Gene3D" id="3.90.78.10">
    <property type="entry name" value="UDP-N-acetylenolpyruvoylglucosamine reductase, C-terminal domain"/>
    <property type="match status" value="1"/>
</dbReference>
<dbReference type="PANTHER" id="PTHR21071:SF4">
    <property type="entry name" value="UDP-N-ACETYLENOLPYRUVOYLGLUCOSAMINE REDUCTASE"/>
    <property type="match status" value="1"/>
</dbReference>
<dbReference type="NCBIfam" id="TIGR00179">
    <property type="entry name" value="murB"/>
    <property type="match status" value="1"/>
</dbReference>
<dbReference type="NCBIfam" id="NF010478">
    <property type="entry name" value="PRK13903.1"/>
    <property type="match status" value="1"/>
</dbReference>
<dbReference type="Pfam" id="PF01565">
    <property type="entry name" value="FAD_binding_4"/>
    <property type="match status" value="1"/>
</dbReference>
<dbReference type="InterPro" id="IPR003170">
    <property type="entry name" value="MurB"/>
</dbReference>
<dbReference type="Gene3D" id="3.30.43.10">
    <property type="entry name" value="Uridine Diphospho-n-acetylenolpyruvylglucosamine Reductase, domain 2"/>
    <property type="match status" value="1"/>
</dbReference>